<dbReference type="Gene3D" id="3.40.50.1220">
    <property type="entry name" value="TPP-binding domain"/>
    <property type="match status" value="1"/>
</dbReference>
<dbReference type="AlphaFoldDB" id="A0A0H2VIA5"/>
<feature type="domain" description="Thiamine pyrophosphate enzyme TPP-binding" evidence="6">
    <location>
        <begin position="382"/>
        <end position="528"/>
    </location>
</feature>
<comment type="similarity">
    <text evidence="1 4">Belongs to the TPP enzyme family.</text>
</comment>
<dbReference type="PROSITE" id="PS00187">
    <property type="entry name" value="TPP_ENZYMES"/>
    <property type="match status" value="1"/>
</dbReference>
<feature type="domain" description="Thiamine pyrophosphate enzyme N-terminal TPP-binding" evidence="7">
    <location>
        <begin position="5"/>
        <end position="121"/>
    </location>
</feature>
<dbReference type="InterPro" id="IPR000399">
    <property type="entry name" value="TPP-bd_CS"/>
</dbReference>
<dbReference type="InterPro" id="IPR029061">
    <property type="entry name" value="THDP-binding"/>
</dbReference>
<dbReference type="GO" id="GO:0003824">
    <property type="term" value="F:catalytic activity"/>
    <property type="evidence" value="ECO:0007669"/>
    <property type="project" value="InterPro"/>
</dbReference>
<dbReference type="PANTHER" id="PTHR42981:SF2">
    <property type="entry name" value="PYRUVATE DEHYDROGENASE [UBIQUINONE]"/>
    <property type="match status" value="1"/>
</dbReference>
<evidence type="ECO:0000256" key="3">
    <source>
        <dbReference type="ARBA" id="ARBA00023052"/>
    </source>
</evidence>
<organism evidence="8 9">
    <name type="scientific">Staphylococcus epidermidis (strain ATCC 12228 / FDA PCI 1200)</name>
    <dbReference type="NCBI Taxonomy" id="176280"/>
    <lineage>
        <taxon>Bacteria</taxon>
        <taxon>Bacillati</taxon>
        <taxon>Bacillota</taxon>
        <taxon>Bacilli</taxon>
        <taxon>Bacillales</taxon>
        <taxon>Staphylococcaceae</taxon>
        <taxon>Staphylococcus</taxon>
    </lineage>
</organism>
<dbReference type="OrthoDB" id="4494979at2"/>
<dbReference type="InterPro" id="IPR011766">
    <property type="entry name" value="TPP_enzyme_TPP-bd"/>
</dbReference>
<evidence type="ECO:0000256" key="4">
    <source>
        <dbReference type="RuleBase" id="RU362132"/>
    </source>
</evidence>
<evidence type="ECO:0000313" key="8">
    <source>
        <dbReference type="EMBL" id="AAO05745.1"/>
    </source>
</evidence>
<evidence type="ECO:0000259" key="5">
    <source>
        <dbReference type="Pfam" id="PF00205"/>
    </source>
</evidence>
<keyword evidence="3 4" id="KW-0786">Thiamine pyrophosphate</keyword>
<dbReference type="InterPro" id="IPR047211">
    <property type="entry name" value="POXB-like"/>
</dbReference>
<dbReference type="InterPro" id="IPR047212">
    <property type="entry name" value="TPP_POXB-like"/>
</dbReference>
<name>A0A0H2VIA5_STAES</name>
<dbReference type="Gene3D" id="3.40.50.970">
    <property type="match status" value="2"/>
</dbReference>
<evidence type="ECO:0000259" key="6">
    <source>
        <dbReference type="Pfam" id="PF02775"/>
    </source>
</evidence>
<reference evidence="8 9" key="1">
    <citation type="journal article" date="2003" name="Mol. Microbiol.">
        <title>Genome-based analysis of virulence genes in a non-biofilm-forming Staphylococcus epidermidis strain (ATCC 12228).</title>
        <authorList>
            <person name="Zhang Y.Q."/>
            <person name="Ren S.X."/>
            <person name="Li H.L."/>
            <person name="Wang Y.X."/>
            <person name="Fu G."/>
            <person name="Yang J."/>
            <person name="Qin Z.Q."/>
            <person name="Miao Y.G."/>
            <person name="Wang W.Y."/>
            <person name="Chen R.S."/>
            <person name="Shen Y."/>
            <person name="Chen Z."/>
            <person name="Yuan Z.H."/>
            <person name="Zhao G.P."/>
            <person name="Qu D."/>
            <person name="Danchin A."/>
            <person name="Wen Y.M."/>
        </authorList>
    </citation>
    <scope>NUCLEOTIDE SEQUENCE [LARGE SCALE GENOMIC DNA]</scope>
    <source>
        <strain evidence="9">ATCC 12228 / FDA PCI 1200</strain>
    </source>
</reference>
<dbReference type="GO" id="GO:0009234">
    <property type="term" value="P:menaquinone biosynthetic process"/>
    <property type="evidence" value="ECO:0007669"/>
    <property type="project" value="UniProtKB-KW"/>
</dbReference>
<dbReference type="InterPro" id="IPR012000">
    <property type="entry name" value="Thiamin_PyroP_enz_cen_dom"/>
</dbReference>
<accession>A0A0H2VIA5</accession>
<dbReference type="Pfam" id="PF02776">
    <property type="entry name" value="TPP_enzyme_N"/>
    <property type="match status" value="1"/>
</dbReference>
<dbReference type="SUPFAM" id="SSF52467">
    <property type="entry name" value="DHS-like NAD/FAD-binding domain"/>
    <property type="match status" value="1"/>
</dbReference>
<protein>
    <submittedName>
        <fullName evidence="8">Pyruvate oxidase</fullName>
    </submittedName>
</protein>
<dbReference type="Pfam" id="PF02775">
    <property type="entry name" value="TPP_enzyme_C"/>
    <property type="match status" value="1"/>
</dbReference>
<keyword evidence="8" id="KW-0670">Pyruvate</keyword>
<dbReference type="HOGENOM" id="CLU_013748_3_0_9"/>
<dbReference type="RefSeq" id="WP_001832342.1">
    <property type="nucleotide sequence ID" value="NC_004461.1"/>
</dbReference>
<dbReference type="EMBL" id="AE015929">
    <property type="protein sequence ID" value="AAO05745.1"/>
    <property type="molecule type" value="Genomic_DNA"/>
</dbReference>
<feature type="domain" description="Thiamine pyrophosphate enzyme central" evidence="5">
    <location>
        <begin position="193"/>
        <end position="322"/>
    </location>
</feature>
<dbReference type="Proteomes" id="UP000001411">
    <property type="component" value="Chromosome"/>
</dbReference>
<dbReference type="InterPro" id="IPR012001">
    <property type="entry name" value="Thiamin_PyroP_enz_TPP-bd_dom"/>
</dbReference>
<dbReference type="GO" id="GO:0030976">
    <property type="term" value="F:thiamine pyrophosphate binding"/>
    <property type="evidence" value="ECO:0007669"/>
    <property type="project" value="InterPro"/>
</dbReference>
<dbReference type="Pfam" id="PF00205">
    <property type="entry name" value="TPP_enzyme_M"/>
    <property type="match status" value="1"/>
</dbReference>
<dbReference type="PATRIC" id="fig|176280.10.peg.2054"/>
<dbReference type="CDD" id="cd02014">
    <property type="entry name" value="TPP_POX"/>
    <property type="match status" value="1"/>
</dbReference>
<dbReference type="GO" id="GO:0000287">
    <property type="term" value="F:magnesium ion binding"/>
    <property type="evidence" value="ECO:0007669"/>
    <property type="project" value="InterPro"/>
</dbReference>
<dbReference type="InterPro" id="IPR029035">
    <property type="entry name" value="DHS-like_NAD/FAD-binding_dom"/>
</dbReference>
<dbReference type="SUPFAM" id="SSF52518">
    <property type="entry name" value="Thiamin diphosphate-binding fold (THDP-binding)"/>
    <property type="match status" value="2"/>
</dbReference>
<dbReference type="GeneID" id="50017815"/>
<evidence type="ECO:0000256" key="2">
    <source>
        <dbReference type="ARBA" id="ARBA00022428"/>
    </source>
</evidence>
<evidence type="ECO:0000256" key="1">
    <source>
        <dbReference type="ARBA" id="ARBA00007812"/>
    </source>
</evidence>
<gene>
    <name evidence="8" type="ordered locus">SE_2103</name>
</gene>
<dbReference type="PANTHER" id="PTHR42981">
    <property type="entry name" value="PYRUVATE DEHYDROGENASE [UBIQUINONE]"/>
    <property type="match status" value="1"/>
</dbReference>
<dbReference type="eggNOG" id="COG0028">
    <property type="taxonomic scope" value="Bacteria"/>
</dbReference>
<sequence length="579" mass="64068">MAQIKANEALVKALQTWNIDHLYGIPGDSVDAVVDSLRTVRDQFKFYHVRHEEVASLAAASYTKMTGKIGVALSIGGPGIVHLLNGMYDAKMDNVPQLIIAGQTNSTLLGTKFFQETNISKMVDDVAVYHHQIQKGDNVFEITNEAIRTAYEKKGVSVIICPNDLLTQKIKDTTNRAVDTTKPKPASPKFKSIKKAAKLIDKAKKPVMLIGLGTQHAKDELREFIEAAKIPVIHTLPAKTILPDDHPYSIGNLGKIGTKTSYQTIQDADLLIMAGTNYPYVNYLPKKNIKAIQIDTNEENIGARFKINVGILGDSKVAFHQLTENIKHVAKRPFLDKTLERKAVWDKWMKQDLNNDNSPLRPERLMKAINANLKDDAIISADVGTSTVWSTRYLNLSVNNKFIISSWLGTMGCGLPGAMAAKIAYPNRQAVAITGDGAFQMVMQDFATAVQYNLPMTIFVLNNKQLSFIKYEQQAAGELEYAIDFSDMDHAKFAEAAGGKGYVVRDVSRLDDIVEEAMAQDVPTIVDVHVDPNAAPLPGKIVNEEAFGYSKWAYRSITEDKNLDFDQIPPISVAAKRFL</sequence>
<keyword evidence="2" id="KW-0474">Menaquinone biosynthesis</keyword>
<evidence type="ECO:0000313" key="9">
    <source>
        <dbReference type="Proteomes" id="UP000001411"/>
    </source>
</evidence>
<evidence type="ECO:0000259" key="7">
    <source>
        <dbReference type="Pfam" id="PF02776"/>
    </source>
</evidence>
<proteinExistence type="inferred from homology"/>
<dbReference type="KEGG" id="sep:SE_2103"/>
<dbReference type="NCBIfam" id="NF006377">
    <property type="entry name" value="PRK08611.1"/>
    <property type="match status" value="1"/>
</dbReference>